<organism evidence="2 3">
    <name type="scientific">Botrimarina colliarenosi</name>
    <dbReference type="NCBI Taxonomy" id="2528001"/>
    <lineage>
        <taxon>Bacteria</taxon>
        <taxon>Pseudomonadati</taxon>
        <taxon>Planctomycetota</taxon>
        <taxon>Planctomycetia</taxon>
        <taxon>Pirellulales</taxon>
        <taxon>Lacipirellulaceae</taxon>
        <taxon>Botrimarina</taxon>
    </lineage>
</organism>
<dbReference type="Proteomes" id="UP000317421">
    <property type="component" value="Unassembled WGS sequence"/>
</dbReference>
<dbReference type="SUPFAM" id="SSF54523">
    <property type="entry name" value="Pili subunits"/>
    <property type="match status" value="1"/>
</dbReference>
<dbReference type="RefSeq" id="WP_146445800.1">
    <property type="nucleotide sequence ID" value="NZ_SJPR01000004.1"/>
</dbReference>
<dbReference type="NCBIfam" id="TIGR02532">
    <property type="entry name" value="IV_pilin_GFxxxE"/>
    <property type="match status" value="1"/>
</dbReference>
<dbReference type="InterPro" id="IPR045584">
    <property type="entry name" value="Pilin-like"/>
</dbReference>
<protein>
    <recommendedName>
        <fullName evidence="1">DUF1559 domain-containing protein</fullName>
    </recommendedName>
</protein>
<dbReference type="InterPro" id="IPR011453">
    <property type="entry name" value="DUF1559"/>
</dbReference>
<dbReference type="OrthoDB" id="245967at2"/>
<dbReference type="PROSITE" id="PS00409">
    <property type="entry name" value="PROKAR_NTER_METHYL"/>
    <property type="match status" value="1"/>
</dbReference>
<dbReference type="EMBL" id="SJPR01000004">
    <property type="protein sequence ID" value="TWT96005.1"/>
    <property type="molecule type" value="Genomic_DNA"/>
</dbReference>
<accession>A0A5C6A9Y4</accession>
<dbReference type="PANTHER" id="PTHR30093">
    <property type="entry name" value="GENERAL SECRETION PATHWAY PROTEIN G"/>
    <property type="match status" value="1"/>
</dbReference>
<proteinExistence type="predicted"/>
<dbReference type="InterPro" id="IPR012902">
    <property type="entry name" value="N_methyl_site"/>
</dbReference>
<dbReference type="AlphaFoldDB" id="A0A5C6A9Y4"/>
<comment type="caution">
    <text evidence="2">The sequence shown here is derived from an EMBL/GenBank/DDBJ whole genome shotgun (WGS) entry which is preliminary data.</text>
</comment>
<evidence type="ECO:0000313" key="3">
    <source>
        <dbReference type="Proteomes" id="UP000317421"/>
    </source>
</evidence>
<evidence type="ECO:0000313" key="2">
    <source>
        <dbReference type="EMBL" id="TWT96005.1"/>
    </source>
</evidence>
<feature type="domain" description="DUF1559" evidence="1">
    <location>
        <begin position="35"/>
        <end position="394"/>
    </location>
</feature>
<dbReference type="Pfam" id="PF07596">
    <property type="entry name" value="SBP_bac_10"/>
    <property type="match status" value="1"/>
</dbReference>
<dbReference type="Pfam" id="PF07963">
    <property type="entry name" value="N_methyl"/>
    <property type="match status" value="1"/>
</dbReference>
<name>A0A5C6A9Y4_9BACT</name>
<evidence type="ECO:0000259" key="1">
    <source>
        <dbReference type="Pfam" id="PF07596"/>
    </source>
</evidence>
<keyword evidence="3" id="KW-1185">Reference proteome</keyword>
<sequence length="413" mass="43445">MRTNTRLPRGFTLVELLVVIAIIGILVALLLPAVQAAREAARRNSCLNNIKQLGLALHNSHDTKQYFPLAGSRAMFAGTGNAGQFVSVGTASATAPNGTAVANNLDSFSWIVQVLPFIEENTLYDKIADASNNLRGDAFVTANTAPNYTLTGGTTARVAKTNPYFWEVQLDAVKCPSFDGDDTAGQAGPGSSEMASGNYVAIPSTHYDVQGGSLGSSLATSSPAAPGGDDCRTGAYCGNGILSFPGIVNNQFTRKGRNFAAMRDGTAKTVVFTESREQNFSAWYSAAASYVVGIWPNRPANAFPAAATNPQITAGTATGPVGTWTLNSNKGVALNQGSNKSTTTPTNETAKWYASAAVFPHFNKERRWGPSSNHPGVTLHAYGDGHSGAVKDDIVGDVYMHLITMSGNEPVNQ</sequence>
<reference evidence="2 3" key="1">
    <citation type="submission" date="2019-02" db="EMBL/GenBank/DDBJ databases">
        <title>Deep-cultivation of Planctomycetes and their phenomic and genomic characterization uncovers novel biology.</title>
        <authorList>
            <person name="Wiegand S."/>
            <person name="Jogler M."/>
            <person name="Boedeker C."/>
            <person name="Pinto D."/>
            <person name="Vollmers J."/>
            <person name="Rivas-Marin E."/>
            <person name="Kohn T."/>
            <person name="Peeters S.H."/>
            <person name="Heuer A."/>
            <person name="Rast P."/>
            <person name="Oberbeckmann S."/>
            <person name="Bunk B."/>
            <person name="Jeske O."/>
            <person name="Meyerdierks A."/>
            <person name="Storesund J.E."/>
            <person name="Kallscheuer N."/>
            <person name="Luecker S."/>
            <person name="Lage O.M."/>
            <person name="Pohl T."/>
            <person name="Merkel B.J."/>
            <person name="Hornburger P."/>
            <person name="Mueller R.-W."/>
            <person name="Bruemmer F."/>
            <person name="Labrenz M."/>
            <person name="Spormann A.M."/>
            <person name="Op Den Camp H."/>
            <person name="Overmann J."/>
            <person name="Amann R."/>
            <person name="Jetten M.S.M."/>
            <person name="Mascher T."/>
            <person name="Medema M.H."/>
            <person name="Devos D.P."/>
            <person name="Kaster A.-K."/>
            <person name="Ovreas L."/>
            <person name="Rohde M."/>
            <person name="Galperin M.Y."/>
            <person name="Jogler C."/>
        </authorList>
    </citation>
    <scope>NUCLEOTIDE SEQUENCE [LARGE SCALE GENOMIC DNA]</scope>
    <source>
        <strain evidence="2 3">Pla108</strain>
    </source>
</reference>
<gene>
    <name evidence="2" type="ORF">Pla108_30850</name>
</gene>
<dbReference type="PANTHER" id="PTHR30093:SF2">
    <property type="entry name" value="TYPE II SECRETION SYSTEM PROTEIN H"/>
    <property type="match status" value="1"/>
</dbReference>
<dbReference type="Gene3D" id="3.30.700.10">
    <property type="entry name" value="Glycoprotein, Type 4 Pilin"/>
    <property type="match status" value="1"/>
</dbReference>